<gene>
    <name evidence="2" type="ORF">D0435_02930</name>
</gene>
<comment type="caution">
    <text evidence="2">The sequence shown here is derived from an EMBL/GenBank/DDBJ whole genome shotgun (WGS) entry which is preliminary data.</text>
</comment>
<dbReference type="SMART" id="SM00460">
    <property type="entry name" value="TGc"/>
    <property type="match status" value="1"/>
</dbReference>
<proteinExistence type="predicted"/>
<dbReference type="PANTHER" id="PTHR38339:SF1">
    <property type="entry name" value="TRANSGLUTAMINASE-LIKE DOMAIN-CONTAINING PROTEIN"/>
    <property type="match status" value="1"/>
</dbReference>
<protein>
    <submittedName>
        <fullName evidence="2">Transglutaminase domain-containing protein</fullName>
    </submittedName>
</protein>
<dbReference type="EMBL" id="QXWK01000004">
    <property type="protein sequence ID" value="NBH60627.1"/>
    <property type="molecule type" value="Genomic_DNA"/>
</dbReference>
<evidence type="ECO:0000259" key="1">
    <source>
        <dbReference type="SMART" id="SM00460"/>
    </source>
</evidence>
<sequence length="522" mass="60663">MVRKQRNSFCSSFPAFMGRNVFKTFARNFLEVWYTVFNLLPHERSRRHFEYEMKHEDLKYLAVALPEDILKEKWSGHFDRVREIIARRLAGELTYDMRCRLELELTNLEHLEKCYNRTEAEALAMVQERIPSFTAEELDELRLENKVDFIYLNGEVRYLRSFCSTLFKVYPEMEEREAREKGDAYEKQAARAEEVEAVDQLVENLVDGQETSAHIHIRQKVWINEDALEEGKPVRIHVPLPVERQQMKNVKVISVTPQPKAMPSLEDGHPVAYFEEKAKAGQVFSVEYSLDHVTHFVDLSWEAIEKLGEEKGDIPAEEAQYLCEQLAHIQFTPYLRGLAESLKDPSGDLLKTARRIYDYVTTKVTYRFVRDYAAIDNLSEYCAVNLRGDCGIQALLFITLCRICGIPARWQSGLDTKPGSLGQHDWALFYLPSKGWLGADLSYGGSAYKKGKTKRWDYFFGNVDPFRVPINDSFQAEMVPVKKFPREDPCDNQCGELEYEDRGLYGSDWGCDYEEIDIHRIK</sequence>
<dbReference type="SUPFAM" id="SSF54001">
    <property type="entry name" value="Cysteine proteinases"/>
    <property type="match status" value="1"/>
</dbReference>
<dbReference type="AlphaFoldDB" id="A0A845QIW6"/>
<feature type="domain" description="Transglutaminase-like" evidence="1">
    <location>
        <begin position="382"/>
        <end position="443"/>
    </location>
</feature>
<evidence type="ECO:0000313" key="3">
    <source>
        <dbReference type="Proteomes" id="UP000446866"/>
    </source>
</evidence>
<accession>A0A845QIW6</accession>
<dbReference type="PANTHER" id="PTHR38339">
    <property type="entry name" value="TRANSGLUTAMINASE DOMAIN PROTEIN"/>
    <property type="match status" value="1"/>
</dbReference>
<keyword evidence="3" id="KW-1185">Reference proteome</keyword>
<organism evidence="2 3">
    <name type="scientific">Anaerotruncus colihominis</name>
    <dbReference type="NCBI Taxonomy" id="169435"/>
    <lineage>
        <taxon>Bacteria</taxon>
        <taxon>Bacillati</taxon>
        <taxon>Bacillota</taxon>
        <taxon>Clostridia</taxon>
        <taxon>Eubacteriales</taxon>
        <taxon>Oscillospiraceae</taxon>
        <taxon>Anaerotruncus</taxon>
    </lineage>
</organism>
<dbReference type="InterPro" id="IPR002931">
    <property type="entry name" value="Transglutaminase-like"/>
</dbReference>
<dbReference type="Gene3D" id="3.10.620.30">
    <property type="match status" value="1"/>
</dbReference>
<dbReference type="InterPro" id="IPR038765">
    <property type="entry name" value="Papain-like_cys_pep_sf"/>
</dbReference>
<evidence type="ECO:0000313" key="2">
    <source>
        <dbReference type="EMBL" id="NBH60627.1"/>
    </source>
</evidence>
<name>A0A845QIW6_9FIRM</name>
<dbReference type="Proteomes" id="UP000446866">
    <property type="component" value="Unassembled WGS sequence"/>
</dbReference>
<reference evidence="2 3" key="1">
    <citation type="submission" date="2018-08" db="EMBL/GenBank/DDBJ databases">
        <title>Murine metabolic-syndrome-specific gut microbial biobank.</title>
        <authorList>
            <person name="Liu C."/>
        </authorList>
    </citation>
    <scope>NUCLEOTIDE SEQUENCE [LARGE SCALE GENOMIC DNA]</scope>
    <source>
        <strain evidence="2 3">28</strain>
    </source>
</reference>
<dbReference type="Pfam" id="PF01841">
    <property type="entry name" value="Transglut_core"/>
    <property type="match status" value="1"/>
</dbReference>